<evidence type="ECO:0000313" key="3">
    <source>
        <dbReference type="Proteomes" id="UP000193200"/>
    </source>
</evidence>
<dbReference type="CDD" id="cd00158">
    <property type="entry name" value="RHOD"/>
    <property type="match status" value="1"/>
</dbReference>
<name>A0A1Y5TXM6_9PROT</name>
<dbReference type="PANTHER" id="PTHR44086">
    <property type="entry name" value="THIOSULFATE SULFURTRANSFERASE RDL2, MITOCHONDRIAL-RELATED"/>
    <property type="match status" value="1"/>
</dbReference>
<proteinExistence type="predicted"/>
<feature type="domain" description="Rhodanese" evidence="1">
    <location>
        <begin position="396"/>
        <end position="485"/>
    </location>
</feature>
<dbReference type="Gene3D" id="3.40.250.10">
    <property type="entry name" value="Rhodanese-like domain"/>
    <property type="match status" value="4"/>
</dbReference>
<keyword evidence="2" id="KW-0808">Transferase</keyword>
<accession>A0A1Y5TXM6</accession>
<dbReference type="InParanoid" id="A0A1Y5TXM6"/>
<dbReference type="Proteomes" id="UP000193200">
    <property type="component" value="Unassembled WGS sequence"/>
</dbReference>
<dbReference type="InterPro" id="IPR001763">
    <property type="entry name" value="Rhodanese-like_dom"/>
</dbReference>
<feature type="domain" description="Rhodanese" evidence="1">
    <location>
        <begin position="140"/>
        <end position="229"/>
    </location>
</feature>
<dbReference type="AlphaFoldDB" id="A0A1Y5TXM6"/>
<dbReference type="RefSeq" id="WP_085884832.1">
    <property type="nucleotide sequence ID" value="NZ_FWFR01000003.1"/>
</dbReference>
<dbReference type="SMART" id="SM00450">
    <property type="entry name" value="RHOD"/>
    <property type="match status" value="4"/>
</dbReference>
<dbReference type="PANTHER" id="PTHR44086:SF13">
    <property type="entry name" value="THIOSULFATE SULFURTRANSFERASE PSPE"/>
    <property type="match status" value="1"/>
</dbReference>
<gene>
    <name evidence="2" type="primary">rhdA</name>
    <name evidence="2" type="ORF">OCH7691_03494</name>
</gene>
<keyword evidence="3" id="KW-1185">Reference proteome</keyword>
<dbReference type="PROSITE" id="PS50206">
    <property type="entry name" value="RHODANESE_3"/>
    <property type="match status" value="4"/>
</dbReference>
<evidence type="ECO:0000259" key="1">
    <source>
        <dbReference type="PROSITE" id="PS50206"/>
    </source>
</evidence>
<evidence type="ECO:0000313" key="2">
    <source>
        <dbReference type="EMBL" id="SLN72635.1"/>
    </source>
</evidence>
<reference evidence="2 3" key="1">
    <citation type="submission" date="2017-03" db="EMBL/GenBank/DDBJ databases">
        <authorList>
            <person name="Afonso C.L."/>
            <person name="Miller P.J."/>
            <person name="Scott M.A."/>
            <person name="Spackman E."/>
            <person name="Goraichik I."/>
            <person name="Dimitrov K.M."/>
            <person name="Suarez D.L."/>
            <person name="Swayne D.E."/>
        </authorList>
    </citation>
    <scope>NUCLEOTIDE SEQUENCE [LARGE SCALE GENOMIC DNA]</scope>
    <source>
        <strain evidence="2 3">CECT 7691</strain>
    </source>
</reference>
<protein>
    <submittedName>
        <fullName evidence="2">Thiosulfate sulfurtransferase</fullName>
        <ecNumber evidence="2">2.8.1.1</ecNumber>
    </submittedName>
</protein>
<dbReference type="EC" id="2.8.1.1" evidence="2"/>
<feature type="domain" description="Rhodanese" evidence="1">
    <location>
        <begin position="17"/>
        <end position="107"/>
    </location>
</feature>
<organism evidence="2 3">
    <name type="scientific">Oceanibacterium hippocampi</name>
    <dbReference type="NCBI Taxonomy" id="745714"/>
    <lineage>
        <taxon>Bacteria</taxon>
        <taxon>Pseudomonadati</taxon>
        <taxon>Pseudomonadota</taxon>
        <taxon>Alphaproteobacteria</taxon>
        <taxon>Sneathiellales</taxon>
        <taxon>Sneathiellaceae</taxon>
        <taxon>Oceanibacterium</taxon>
    </lineage>
</organism>
<dbReference type="Pfam" id="PF00581">
    <property type="entry name" value="Rhodanese"/>
    <property type="match status" value="4"/>
</dbReference>
<dbReference type="EMBL" id="FWFR01000003">
    <property type="protein sequence ID" value="SLN72635.1"/>
    <property type="molecule type" value="Genomic_DNA"/>
</dbReference>
<dbReference type="OrthoDB" id="9789585at2"/>
<feature type="domain" description="Rhodanese" evidence="1">
    <location>
        <begin position="283"/>
        <end position="365"/>
    </location>
</feature>
<dbReference type="GO" id="GO:0004792">
    <property type="term" value="F:thiosulfate-cyanide sulfurtransferase activity"/>
    <property type="evidence" value="ECO:0007669"/>
    <property type="project" value="UniProtKB-EC"/>
</dbReference>
<dbReference type="SUPFAM" id="SSF52821">
    <property type="entry name" value="Rhodanese/Cell cycle control phosphatase"/>
    <property type="match status" value="4"/>
</dbReference>
<dbReference type="InterPro" id="IPR036873">
    <property type="entry name" value="Rhodanese-like_dom_sf"/>
</dbReference>
<sequence length="531" mass="57171">MNAYSVAQLHKMRSASETRDWALLDVRERGEADACHIFGASSVPRRQLEYRIADLVPAQSTRIVVYDDGDGRAELAAATLRQIGYAEAGHLDGGLPAWRAAGHPVISGSNVPSKAFGERVHTEEHPQALTALEVKQRMDAGENMVICDVRTPGEYQEGHIPGGYEAPSFDLVLNAYDLARKHDTVIVNCAGRTRSIIAARTLHLLGIENAYAMENGTSGWLLEDLALERDVMRQLDAPSAASAEQAKVTAARLADQVGVGIVSNDELATRIAERGARNVYAYDVRSLDTYRDGHIPGTAALPGGQAIQRADDFFAVPDGEILLVDDDDARAALTGYWLRRIGYPHVSRLAGGLPGWRKEGRPVETGRPRSEPRGLAAAAKSTSFVDAASAREMIGGPTAATVIDVGPSRQFAQGHLPGARWLPRGWLELRIGDIADKGTALLVTAREESQAVFAAATLAELGYRNVTVLRGGTPAWRAAGETLGKGEPAEEYGGADYVLPPYQQGKEGMLRYLKWEIELVEGSGPAVEGRL</sequence>